<reference evidence="1 2" key="1">
    <citation type="submission" date="2021-06" db="EMBL/GenBank/DDBJ databases">
        <authorList>
            <person name="Kallberg Y."/>
            <person name="Tangrot J."/>
            <person name="Rosling A."/>
        </authorList>
    </citation>
    <scope>NUCLEOTIDE SEQUENCE [LARGE SCALE GENOMIC DNA]</scope>
    <source>
        <strain evidence="1 2">120-4 pot B 10/14</strain>
    </source>
</reference>
<dbReference type="Proteomes" id="UP000789901">
    <property type="component" value="Unassembled WGS sequence"/>
</dbReference>
<accession>A0ABN7VVC5</accession>
<proteinExistence type="predicted"/>
<organism evidence="1 2">
    <name type="scientific">Gigaspora margarita</name>
    <dbReference type="NCBI Taxonomy" id="4874"/>
    <lineage>
        <taxon>Eukaryota</taxon>
        <taxon>Fungi</taxon>
        <taxon>Fungi incertae sedis</taxon>
        <taxon>Mucoromycota</taxon>
        <taxon>Glomeromycotina</taxon>
        <taxon>Glomeromycetes</taxon>
        <taxon>Diversisporales</taxon>
        <taxon>Gigasporaceae</taxon>
        <taxon>Gigaspora</taxon>
    </lineage>
</organism>
<comment type="caution">
    <text evidence="1">The sequence shown here is derived from an EMBL/GenBank/DDBJ whole genome shotgun (WGS) entry which is preliminary data.</text>
</comment>
<keyword evidence="2" id="KW-1185">Reference proteome</keyword>
<evidence type="ECO:0000313" key="1">
    <source>
        <dbReference type="EMBL" id="CAG8801953.1"/>
    </source>
</evidence>
<evidence type="ECO:0000313" key="2">
    <source>
        <dbReference type="Proteomes" id="UP000789901"/>
    </source>
</evidence>
<feature type="non-terminal residue" evidence="1">
    <location>
        <position position="1"/>
    </location>
</feature>
<gene>
    <name evidence="1" type="ORF">GMARGA_LOCUS23309</name>
</gene>
<name>A0ABN7VVC5_GIGMA</name>
<dbReference type="EMBL" id="CAJVQB010023465">
    <property type="protein sequence ID" value="CAG8801953.1"/>
    <property type="molecule type" value="Genomic_DNA"/>
</dbReference>
<sequence length="59" mass="6705">LKPGTLQNFPMINDHQESQDINNAEDQENLDNIIKLLESDKENLNASESNICMTLIFNS</sequence>
<protein>
    <submittedName>
        <fullName evidence="1">17354_t:CDS:1</fullName>
    </submittedName>
</protein>